<comment type="caution">
    <text evidence="1">The sequence shown here is derived from an EMBL/GenBank/DDBJ whole genome shotgun (WGS) entry which is preliminary data.</text>
</comment>
<reference evidence="1 2" key="1">
    <citation type="submission" date="2020-08" db="EMBL/GenBank/DDBJ databases">
        <title>Genomic Encyclopedia of Type Strains, Phase IV (KMG-IV): sequencing the most valuable type-strain genomes for metagenomic binning, comparative biology and taxonomic classification.</title>
        <authorList>
            <person name="Goeker M."/>
        </authorList>
    </citation>
    <scope>NUCLEOTIDE SEQUENCE [LARGE SCALE GENOMIC DNA]</scope>
    <source>
        <strain evidence="1 2">DSM 102189</strain>
    </source>
</reference>
<organism evidence="1 2">
    <name type="scientific">Polymorphobacter multimanifer</name>
    <dbReference type="NCBI Taxonomy" id="1070431"/>
    <lineage>
        <taxon>Bacteria</taxon>
        <taxon>Pseudomonadati</taxon>
        <taxon>Pseudomonadota</taxon>
        <taxon>Alphaproteobacteria</taxon>
        <taxon>Sphingomonadales</taxon>
        <taxon>Sphingosinicellaceae</taxon>
        <taxon>Polymorphobacter</taxon>
    </lineage>
</organism>
<dbReference type="AlphaFoldDB" id="A0A841L8H8"/>
<proteinExistence type="predicted"/>
<sequence>MIISLDLRLDFTGYSPGWFVKKAYRYVNQNDEQYIIDASFLFRSLGDMRSLETAVGDSMEGSDWWTIDNPPNFDNGEKPSEHMPVIAKNLLEIAKTPGHVIIYNNTITRRSNLDCYLYCLSVSSLNEHFIEMGYDQIYEIDNILLFAYQILIDSAGFFSSFFFRNVNYREKGQLNYSNRPMRDGVFEKDAFFEREEEIRIVFLPSVPSSGRKFHIVRSEKALQLMKKISL</sequence>
<name>A0A841L8H8_9SPHN</name>
<evidence type="ECO:0000313" key="2">
    <source>
        <dbReference type="Proteomes" id="UP000538147"/>
    </source>
</evidence>
<accession>A0A841L8H8</accession>
<dbReference type="Proteomes" id="UP000538147">
    <property type="component" value="Unassembled WGS sequence"/>
</dbReference>
<evidence type="ECO:0000313" key="1">
    <source>
        <dbReference type="EMBL" id="MBB6228496.1"/>
    </source>
</evidence>
<dbReference type="RefSeq" id="WP_184200932.1">
    <property type="nucleotide sequence ID" value="NZ_JACIIV010000020.1"/>
</dbReference>
<protein>
    <submittedName>
        <fullName evidence="1">Uncharacterized protein</fullName>
    </submittedName>
</protein>
<gene>
    <name evidence="1" type="ORF">FHS79_002686</name>
</gene>
<keyword evidence="2" id="KW-1185">Reference proteome</keyword>
<dbReference type="EMBL" id="JACIIV010000020">
    <property type="protein sequence ID" value="MBB6228496.1"/>
    <property type="molecule type" value="Genomic_DNA"/>
</dbReference>